<proteinExistence type="predicted"/>
<reference evidence="4" key="1">
    <citation type="submission" date="2020-07" db="EMBL/GenBank/DDBJ databases">
        <title>Multicomponent nature underlies the extraordinary mechanical properties of spider dragline silk.</title>
        <authorList>
            <person name="Kono N."/>
            <person name="Nakamura H."/>
            <person name="Mori M."/>
            <person name="Yoshida Y."/>
            <person name="Ohtoshi R."/>
            <person name="Malay A.D."/>
            <person name="Moran D.A.P."/>
            <person name="Tomita M."/>
            <person name="Numata K."/>
            <person name="Arakawa K."/>
        </authorList>
    </citation>
    <scope>NUCLEOTIDE SEQUENCE</scope>
</reference>
<evidence type="ECO:0000313" key="4">
    <source>
        <dbReference type="EMBL" id="GFR19776.1"/>
    </source>
</evidence>
<evidence type="ECO:0000256" key="2">
    <source>
        <dbReference type="SAM" id="MobiDB-lite"/>
    </source>
</evidence>
<feature type="region of interest" description="Disordered" evidence="2">
    <location>
        <begin position="701"/>
        <end position="744"/>
    </location>
</feature>
<dbReference type="Proteomes" id="UP000887116">
    <property type="component" value="Unassembled WGS sequence"/>
</dbReference>
<protein>
    <recommendedName>
        <fullName evidence="3">DUF7041 domain-containing protein</fullName>
    </recommendedName>
</protein>
<comment type="caution">
    <text evidence="4">The sequence shown here is derived from an EMBL/GenBank/DDBJ whole genome shotgun (WGS) entry which is preliminary data.</text>
</comment>
<feature type="compositionally biased region" description="Acidic residues" evidence="2">
    <location>
        <begin position="115"/>
        <end position="135"/>
    </location>
</feature>
<sequence length="1020" mass="117267">MNFTEFNLKQLLELGLRCPEIGAVNFNIIYLILKTIIKRQGFENLTPEFTFAYYGSQEDVEEETESSDEFDELPEQYSKRLGGVSEDLLKLKETIQQLSKRISDLESQPVHSQISDEDEESSEEPTDEDIKEEPEIAESEEIEKPKMKKENYFHLKYHGSIFTPAICKSLTFNIKIFLQDSEGYIVDKFDALLQDFDTVMNGYAKLGLQVEELDKIVNKKFELAKILNDTTKFNHVLSAVESNILNSVSDLVLKPPENGKYDALKKRLIEVHLESEDSKIRILLQGLELGDQRPSHLLTCMRSLAGDNVGEPLLKSLWLRRLPNGMQTILAALNKNLDQLATVADKINDLTFSQGINSVAATSKTKTAQLEQQIAQLTQQVSKLTSFVKRSRSPARNSNHFRNCTDIQTKDKELKTLISSNHLSIKLKPLKIGNALEIFCDVSREKVWPYVPVELRFEVFRSLHNLSHPGIRATKLLIQDRLGGVLWRASAPTCLFISVHFSLLASWFQLRRIRWVPRHAAKVSMEDDLERLKEKVDRLETYVYTGKHPGEDVGLEEKDHEDFEFVKAKAEAPLKEVDQVKANLAKIVRDLMALPVERRAEILEQKSETDVKKIRPSMKKAYEKFIEAANQVRGAKEAELKDMMSAEQISIGNVLYKPEVSSEELILKGDKKRPKTAKERFKTAAQTINIIKAKGNTEHEARVVRVQKRKASHSMQDSEDTDEEQFSSEEEESSSSFEDDTSKKAGFRQVDSRALNEFKKSILNYVKTHTEEMLTTFMEKIKMVKISIANVQKENERLKIDVQYVMDRLIILETNQNKLQQRILVLEEKERANSLELENIIIELDKKAERSDSTLENKKFLNALQEEIIVLNETTSADLESMKKFLKNFASKLQEDLDEKISGFEMDIRLEPLAGRLKKQEKLLKEIFLKIRVLECQSMGPIEVKRYVHCEDGKRVKPLQNMMTQWNQSELSFFGNDKLLEENIANQIEADVEKRLEEAIFRDSKYYIKGLNLQAKATKM</sequence>
<dbReference type="InterPro" id="IPR055469">
    <property type="entry name" value="DUF7041"/>
</dbReference>
<organism evidence="4 5">
    <name type="scientific">Trichonephila clavata</name>
    <name type="common">Joro spider</name>
    <name type="synonym">Nephila clavata</name>
    <dbReference type="NCBI Taxonomy" id="2740835"/>
    <lineage>
        <taxon>Eukaryota</taxon>
        <taxon>Metazoa</taxon>
        <taxon>Ecdysozoa</taxon>
        <taxon>Arthropoda</taxon>
        <taxon>Chelicerata</taxon>
        <taxon>Arachnida</taxon>
        <taxon>Araneae</taxon>
        <taxon>Araneomorphae</taxon>
        <taxon>Entelegynae</taxon>
        <taxon>Araneoidea</taxon>
        <taxon>Nephilidae</taxon>
        <taxon>Trichonephila</taxon>
    </lineage>
</organism>
<gene>
    <name evidence="4" type="primary">NCL1_50568</name>
    <name evidence="4" type="ORF">TNCT_1501</name>
</gene>
<dbReference type="OrthoDB" id="6436219at2759"/>
<dbReference type="AlphaFoldDB" id="A0A8X6JVE0"/>
<feature type="compositionally biased region" description="Acidic residues" evidence="2">
    <location>
        <begin position="717"/>
        <end position="739"/>
    </location>
</feature>
<evidence type="ECO:0000256" key="1">
    <source>
        <dbReference type="SAM" id="Coils"/>
    </source>
</evidence>
<feature type="coiled-coil region" evidence="1">
    <location>
        <begin position="781"/>
        <end position="829"/>
    </location>
</feature>
<dbReference type="PANTHER" id="PTHR33327">
    <property type="entry name" value="ENDONUCLEASE"/>
    <property type="match status" value="1"/>
</dbReference>
<evidence type="ECO:0000313" key="5">
    <source>
        <dbReference type="Proteomes" id="UP000887116"/>
    </source>
</evidence>
<keyword evidence="5" id="KW-1185">Reference proteome</keyword>
<dbReference type="Pfam" id="PF23055">
    <property type="entry name" value="DUF7041"/>
    <property type="match status" value="1"/>
</dbReference>
<feature type="coiled-coil region" evidence="1">
    <location>
        <begin position="330"/>
        <end position="380"/>
    </location>
</feature>
<keyword evidence="1" id="KW-0175">Coiled coil</keyword>
<dbReference type="EMBL" id="BMAO01017983">
    <property type="protein sequence ID" value="GFR19776.1"/>
    <property type="molecule type" value="Genomic_DNA"/>
</dbReference>
<name>A0A8X6JVE0_TRICU</name>
<dbReference type="PANTHER" id="PTHR33327:SF3">
    <property type="entry name" value="RNA-DIRECTED DNA POLYMERASE"/>
    <property type="match status" value="1"/>
</dbReference>
<evidence type="ECO:0000259" key="3">
    <source>
        <dbReference type="Pfam" id="PF23055"/>
    </source>
</evidence>
<feature type="region of interest" description="Disordered" evidence="2">
    <location>
        <begin position="102"/>
        <end position="135"/>
    </location>
</feature>
<accession>A0A8X6JVE0</accession>
<feature type="compositionally biased region" description="Polar residues" evidence="2">
    <location>
        <begin position="102"/>
        <end position="113"/>
    </location>
</feature>
<feature type="domain" description="DUF7041" evidence="3">
    <location>
        <begin position="217"/>
        <end position="284"/>
    </location>
</feature>